<gene>
    <name evidence="1" type="ORF">GT019_01420</name>
</gene>
<sequence length="155" mass="17586">MKKREAYSRATFEAHVSRLVITRTKKQAIEKAAHELNASNLPLDRITLRNELGESKVFSVLQAERLDWYDAEATDSTHQFKAYGRIRLSICTAEGAIDHLDAIRSLYSLPRTSLYDKPVLVISEGLNHFFLTVLRQELNWEAAQFLGVAPISKLA</sequence>
<keyword evidence="2" id="KW-1185">Reference proteome</keyword>
<name>A0ABW9XIU3_9BACL</name>
<dbReference type="RefSeq" id="WP_161740445.1">
    <property type="nucleotide sequence ID" value="NZ_JAAAMV010000001.1"/>
</dbReference>
<proteinExistence type="predicted"/>
<comment type="caution">
    <text evidence="1">The sequence shown here is derived from an EMBL/GenBank/DDBJ whole genome shotgun (WGS) entry which is preliminary data.</text>
</comment>
<accession>A0ABW9XIU3</accession>
<evidence type="ECO:0000313" key="2">
    <source>
        <dbReference type="Proteomes" id="UP000665561"/>
    </source>
</evidence>
<organism evidence="1 2">
    <name type="scientific">Paenibacillus glycinis</name>
    <dbReference type="NCBI Taxonomy" id="2697035"/>
    <lineage>
        <taxon>Bacteria</taxon>
        <taxon>Bacillati</taxon>
        <taxon>Bacillota</taxon>
        <taxon>Bacilli</taxon>
        <taxon>Bacillales</taxon>
        <taxon>Paenibacillaceae</taxon>
        <taxon>Paenibacillus</taxon>
    </lineage>
</organism>
<reference evidence="1 2" key="1">
    <citation type="submission" date="2020-01" db="EMBL/GenBank/DDBJ databases">
        <title>Paenibacillus soybeanensis sp. nov. isolated from the nodules of soybean (Glycine max(L.) Merr).</title>
        <authorList>
            <person name="Wang H."/>
        </authorList>
    </citation>
    <scope>NUCLEOTIDE SEQUENCE [LARGE SCALE GENOMIC DNA]</scope>
    <source>
        <strain evidence="1 2">T1</strain>
    </source>
</reference>
<dbReference type="EMBL" id="JAAAMV010000001">
    <property type="protein sequence ID" value="NBD22524.1"/>
    <property type="molecule type" value="Genomic_DNA"/>
</dbReference>
<protein>
    <submittedName>
        <fullName evidence="1">Uncharacterized protein</fullName>
    </submittedName>
</protein>
<dbReference type="Proteomes" id="UP000665561">
    <property type="component" value="Unassembled WGS sequence"/>
</dbReference>
<evidence type="ECO:0000313" key="1">
    <source>
        <dbReference type="EMBL" id="NBD22524.1"/>
    </source>
</evidence>